<dbReference type="PANTHER" id="PTHR12526">
    <property type="entry name" value="GLYCOSYLTRANSFERASE"/>
    <property type="match status" value="1"/>
</dbReference>
<dbReference type="SUPFAM" id="SSF53756">
    <property type="entry name" value="UDP-Glycosyltransferase/glycogen phosphorylase"/>
    <property type="match status" value="1"/>
</dbReference>
<gene>
    <name evidence="4" type="ORF">RSO68_02355</name>
</gene>
<dbReference type="InterPro" id="IPR001296">
    <property type="entry name" value="Glyco_trans_1"/>
</dbReference>
<sequence length="330" mass="37354">MEAVISTSEPETFTSPTMCMPSVSSKKERLLSAPSFAKGLKSRDVEAVVLNDLSSLWLAPIFRFYGLKVVSLLHLYLQRKNEAGLGHGWLEVHLLRMASRFAHRVYSVNKDNQKSFPVPVEFVGNFISPWFFGAQDSENKCYDLGLIARLSEEKNVPLFVRLVAKLNEVSERPITALIVGRGEEESLVRREIERLEMQELIELRAWIDRYDLPGVYDQLKCFAITSHHEGFATTLLEAHARSVPAITTHSAGYCSEFVDEVVPVTGLVFDPRDVESEFFLRRVLGVIEDHASYREGCRYKAEQFTEERVLGHIYAGIKNLTGKRAVKAAE</sequence>
<name>A0ABU3NB24_9GAMM</name>
<keyword evidence="5" id="KW-1185">Reference proteome</keyword>
<dbReference type="Pfam" id="PF00534">
    <property type="entry name" value="Glycos_transf_1"/>
    <property type="match status" value="1"/>
</dbReference>
<proteinExistence type="predicted"/>
<keyword evidence="2 4" id="KW-0808">Transferase</keyword>
<evidence type="ECO:0000313" key="5">
    <source>
        <dbReference type="Proteomes" id="UP001255917"/>
    </source>
</evidence>
<dbReference type="PANTHER" id="PTHR12526:SF510">
    <property type="entry name" value="D-INOSITOL 3-PHOSPHATE GLYCOSYLTRANSFERASE"/>
    <property type="match status" value="1"/>
</dbReference>
<dbReference type="RefSeq" id="WP_315585295.1">
    <property type="nucleotide sequence ID" value="NZ_JAVXUR010000001.1"/>
</dbReference>
<evidence type="ECO:0000256" key="1">
    <source>
        <dbReference type="ARBA" id="ARBA00022676"/>
    </source>
</evidence>
<dbReference type="Gene3D" id="3.40.50.2000">
    <property type="entry name" value="Glycogen Phosphorylase B"/>
    <property type="match status" value="2"/>
</dbReference>
<dbReference type="Proteomes" id="UP001255917">
    <property type="component" value="Unassembled WGS sequence"/>
</dbReference>
<dbReference type="EMBL" id="JAVXUR010000001">
    <property type="protein sequence ID" value="MDT8878307.1"/>
    <property type="molecule type" value="Genomic_DNA"/>
</dbReference>
<comment type="caution">
    <text evidence="4">The sequence shown here is derived from an EMBL/GenBank/DDBJ whole genome shotgun (WGS) entry which is preliminary data.</text>
</comment>
<evidence type="ECO:0000313" key="4">
    <source>
        <dbReference type="EMBL" id="MDT8878307.1"/>
    </source>
</evidence>
<dbReference type="EC" id="2.4.-.-" evidence="4"/>
<evidence type="ECO:0000259" key="3">
    <source>
        <dbReference type="Pfam" id="PF00534"/>
    </source>
</evidence>
<feature type="domain" description="Glycosyl transferase family 1" evidence="3">
    <location>
        <begin position="144"/>
        <end position="302"/>
    </location>
</feature>
<reference evidence="5" key="1">
    <citation type="submission" date="2023-07" db="EMBL/GenBank/DDBJ databases">
        <title>Substrates and metabolic shifts associated with increased methane emissions in unrestored hypersaline salterns.</title>
        <authorList>
            <person name="Bueno De Mesquita C.P."/>
            <person name="Tringe S.G."/>
        </authorList>
    </citation>
    <scope>NUCLEOTIDE SEQUENCE [LARGE SCALE GENOMIC DNA]</scope>
    <source>
        <strain evidence="5">I4</strain>
    </source>
</reference>
<protein>
    <submittedName>
        <fullName evidence="4">Glycosyltransferase</fullName>
        <ecNumber evidence="4">2.4.-.-</ecNumber>
    </submittedName>
</protein>
<keyword evidence="1 4" id="KW-0328">Glycosyltransferase</keyword>
<organism evidence="4 5">
    <name type="scientific">Halomonas saccharevitans</name>
    <dbReference type="NCBI Taxonomy" id="416872"/>
    <lineage>
        <taxon>Bacteria</taxon>
        <taxon>Pseudomonadati</taxon>
        <taxon>Pseudomonadota</taxon>
        <taxon>Gammaproteobacteria</taxon>
        <taxon>Oceanospirillales</taxon>
        <taxon>Halomonadaceae</taxon>
        <taxon>Halomonas</taxon>
    </lineage>
</organism>
<dbReference type="GO" id="GO:0016757">
    <property type="term" value="F:glycosyltransferase activity"/>
    <property type="evidence" value="ECO:0007669"/>
    <property type="project" value="UniProtKB-KW"/>
</dbReference>
<evidence type="ECO:0000256" key="2">
    <source>
        <dbReference type="ARBA" id="ARBA00022679"/>
    </source>
</evidence>
<accession>A0ABU3NB24</accession>